<protein>
    <submittedName>
        <fullName evidence="1">Uncharacterized protein</fullName>
    </submittedName>
</protein>
<keyword evidence="2" id="KW-1185">Reference proteome</keyword>
<dbReference type="AlphaFoldDB" id="A0A699Z645"/>
<evidence type="ECO:0000313" key="1">
    <source>
        <dbReference type="EMBL" id="GFH18087.1"/>
    </source>
</evidence>
<name>A0A699Z645_HAELA</name>
<dbReference type="EMBL" id="BLLF01001246">
    <property type="protein sequence ID" value="GFH18087.1"/>
    <property type="molecule type" value="Genomic_DNA"/>
</dbReference>
<accession>A0A699Z645</accession>
<organism evidence="1 2">
    <name type="scientific">Haematococcus lacustris</name>
    <name type="common">Green alga</name>
    <name type="synonym">Haematococcus pluvialis</name>
    <dbReference type="NCBI Taxonomy" id="44745"/>
    <lineage>
        <taxon>Eukaryota</taxon>
        <taxon>Viridiplantae</taxon>
        <taxon>Chlorophyta</taxon>
        <taxon>core chlorophytes</taxon>
        <taxon>Chlorophyceae</taxon>
        <taxon>CS clade</taxon>
        <taxon>Chlamydomonadales</taxon>
        <taxon>Haematococcaceae</taxon>
        <taxon>Haematococcus</taxon>
    </lineage>
</organism>
<gene>
    <name evidence="1" type="ORF">HaLaN_14830</name>
</gene>
<dbReference type="Proteomes" id="UP000485058">
    <property type="component" value="Unassembled WGS sequence"/>
</dbReference>
<evidence type="ECO:0000313" key="2">
    <source>
        <dbReference type="Proteomes" id="UP000485058"/>
    </source>
</evidence>
<proteinExistence type="predicted"/>
<reference evidence="1 2" key="1">
    <citation type="submission" date="2020-02" db="EMBL/GenBank/DDBJ databases">
        <title>Draft genome sequence of Haematococcus lacustris strain NIES-144.</title>
        <authorList>
            <person name="Morimoto D."/>
            <person name="Nakagawa S."/>
            <person name="Yoshida T."/>
            <person name="Sawayama S."/>
        </authorList>
    </citation>
    <scope>NUCLEOTIDE SEQUENCE [LARGE SCALE GENOMIC DNA]</scope>
    <source>
        <strain evidence="1 2">NIES-144</strain>
    </source>
</reference>
<comment type="caution">
    <text evidence="1">The sequence shown here is derived from an EMBL/GenBank/DDBJ whole genome shotgun (WGS) entry which is preliminary data.</text>
</comment>
<sequence>MTTHHADVCLREGLGGAANLGQHSGGVSAPEHGQLPQCPVPVVVVALRTDPVKHDKKVSQDINIDLKETRGRCAPGDGREGCDNNFGHSQRTLSRSALCWRNPPVADDIVNLASNLVGGQRGQGRGSACCVAAGRRPGRARFREVDKGAHLLLMGCQTIIWLAPAVETAGAALTLGFRAARTCTQLRAGRPQETAELVERAAMVAIPAACLNVSRPSDLDY</sequence>